<evidence type="ECO:0000256" key="1">
    <source>
        <dbReference type="SAM" id="SignalP"/>
    </source>
</evidence>
<name>A0ABS6J5Z7_9RHOB</name>
<dbReference type="RefSeq" id="WP_161763034.1">
    <property type="nucleotide sequence ID" value="NZ_JAAATX020000009.1"/>
</dbReference>
<accession>A0ABS6J5Z7</accession>
<dbReference type="EMBL" id="JAAATX020000009">
    <property type="protein sequence ID" value="MBU9698932.1"/>
    <property type="molecule type" value="Genomic_DNA"/>
</dbReference>
<gene>
    <name evidence="2" type="ORF">GU927_013855</name>
</gene>
<organism evidence="2 3">
    <name type="scientific">Paragemmobacter amnigenus</name>
    <dbReference type="NCBI Taxonomy" id="2852097"/>
    <lineage>
        <taxon>Bacteria</taxon>
        <taxon>Pseudomonadati</taxon>
        <taxon>Pseudomonadota</taxon>
        <taxon>Alphaproteobacteria</taxon>
        <taxon>Rhodobacterales</taxon>
        <taxon>Paracoccaceae</taxon>
        <taxon>Paragemmobacter</taxon>
    </lineage>
</organism>
<comment type="caution">
    <text evidence="2">The sequence shown here is derived from an EMBL/GenBank/DDBJ whole genome shotgun (WGS) entry which is preliminary data.</text>
</comment>
<proteinExistence type="predicted"/>
<keyword evidence="3" id="KW-1185">Reference proteome</keyword>
<feature type="signal peptide" evidence="1">
    <location>
        <begin position="1"/>
        <end position="32"/>
    </location>
</feature>
<evidence type="ECO:0000313" key="2">
    <source>
        <dbReference type="EMBL" id="MBU9698932.1"/>
    </source>
</evidence>
<reference evidence="2 3" key="1">
    <citation type="submission" date="2021-06" db="EMBL/GenBank/DDBJ databases">
        <title>Rhodobacteraceae bacterium strain HSP-20.</title>
        <authorList>
            <person name="Chen W.-M."/>
        </authorList>
    </citation>
    <scope>NUCLEOTIDE SEQUENCE [LARGE SCALE GENOMIC DNA]</scope>
    <source>
        <strain evidence="2 3">HSP-20</strain>
    </source>
</reference>
<sequence>MSSIYLSMRRKNRDWLIGTFAAAACLTSFALAETGTVRIGAHFFPTSEHRYQSLRSVSEIQDQLNADMQQFVTGFSGCPAIVEGPLDAGKPRDPLRDTSTIIQSIRVWCWAIAQTDPAAQVSAPGLGAEITTELIQGIMANAEMLAAEDEDWSQTLVTFTDGEITCTDQERCRLSLLDGKNPPEQSVDFDLIMATGDERFILVTQSIYGRSGFVYGVRWRESENGGEVVSIFPDRL</sequence>
<protein>
    <submittedName>
        <fullName evidence="2">Uncharacterized protein</fullName>
    </submittedName>
</protein>
<evidence type="ECO:0000313" key="3">
    <source>
        <dbReference type="Proteomes" id="UP000731907"/>
    </source>
</evidence>
<feature type="chain" id="PRO_5045954146" evidence="1">
    <location>
        <begin position="33"/>
        <end position="236"/>
    </location>
</feature>
<dbReference type="Proteomes" id="UP000731907">
    <property type="component" value="Unassembled WGS sequence"/>
</dbReference>
<keyword evidence="1" id="KW-0732">Signal</keyword>